<comment type="caution">
    <text evidence="2">The sequence shown here is derived from an EMBL/GenBank/DDBJ whole genome shotgun (WGS) entry which is preliminary data.</text>
</comment>
<dbReference type="EMBL" id="QJKJ01002152">
    <property type="protein sequence ID" value="RDY04110.1"/>
    <property type="molecule type" value="Genomic_DNA"/>
</dbReference>
<evidence type="ECO:0000259" key="1">
    <source>
        <dbReference type="Pfam" id="PF00078"/>
    </source>
</evidence>
<dbReference type="InterPro" id="IPR043502">
    <property type="entry name" value="DNA/RNA_pol_sf"/>
</dbReference>
<dbReference type="Proteomes" id="UP000257109">
    <property type="component" value="Unassembled WGS sequence"/>
</dbReference>
<dbReference type="InterPro" id="IPR000477">
    <property type="entry name" value="RT_dom"/>
</dbReference>
<dbReference type="InterPro" id="IPR053134">
    <property type="entry name" value="RNA-dir_DNA_polymerase"/>
</dbReference>
<dbReference type="PANTHER" id="PTHR24559">
    <property type="entry name" value="TRANSPOSON TY3-I GAG-POL POLYPROTEIN"/>
    <property type="match status" value="1"/>
</dbReference>
<protein>
    <recommendedName>
        <fullName evidence="1">Reverse transcriptase domain-containing protein</fullName>
    </recommendedName>
</protein>
<dbReference type="InterPro" id="IPR043128">
    <property type="entry name" value="Rev_trsase/Diguanyl_cyclase"/>
</dbReference>
<keyword evidence="3" id="KW-1185">Reference proteome</keyword>
<sequence length="176" mass="20089">MVLKSNGRWRMCIDYTNLNKVCPKDPYPLPSMDRLVDDAFGHGLLSFMNAYSRCNQIRMHPMGEDKIALRVVSAIGDHLLEIDGPNIQRSIGLDLEVYVDNMVVKLAQGEQHCVVLTRIFDVLRKHKLKLNLEKCSFNVQAKKFLGYILTRRGIEANSNKCEPVINMRSPTSIKEI</sequence>
<dbReference type="PANTHER" id="PTHR24559:SF444">
    <property type="entry name" value="REVERSE TRANSCRIPTASE DOMAIN-CONTAINING PROTEIN"/>
    <property type="match status" value="1"/>
</dbReference>
<dbReference type="AlphaFoldDB" id="A0A371HMU4"/>
<name>A0A371HMU4_MUCPR</name>
<organism evidence="2 3">
    <name type="scientific">Mucuna pruriens</name>
    <name type="common">Velvet bean</name>
    <name type="synonym">Dolichos pruriens</name>
    <dbReference type="NCBI Taxonomy" id="157652"/>
    <lineage>
        <taxon>Eukaryota</taxon>
        <taxon>Viridiplantae</taxon>
        <taxon>Streptophyta</taxon>
        <taxon>Embryophyta</taxon>
        <taxon>Tracheophyta</taxon>
        <taxon>Spermatophyta</taxon>
        <taxon>Magnoliopsida</taxon>
        <taxon>eudicotyledons</taxon>
        <taxon>Gunneridae</taxon>
        <taxon>Pentapetalae</taxon>
        <taxon>rosids</taxon>
        <taxon>fabids</taxon>
        <taxon>Fabales</taxon>
        <taxon>Fabaceae</taxon>
        <taxon>Papilionoideae</taxon>
        <taxon>50 kb inversion clade</taxon>
        <taxon>NPAAA clade</taxon>
        <taxon>indigoferoid/millettioid clade</taxon>
        <taxon>Phaseoleae</taxon>
        <taxon>Mucuna</taxon>
    </lineage>
</organism>
<proteinExistence type="predicted"/>
<accession>A0A371HMU4</accession>
<reference evidence="2" key="1">
    <citation type="submission" date="2018-05" db="EMBL/GenBank/DDBJ databases">
        <title>Draft genome of Mucuna pruriens seed.</title>
        <authorList>
            <person name="Nnadi N.E."/>
            <person name="Vos R."/>
            <person name="Hasami M.H."/>
            <person name="Devisetty U.K."/>
            <person name="Aguiy J.C."/>
        </authorList>
    </citation>
    <scope>NUCLEOTIDE SEQUENCE [LARGE SCALE GENOMIC DNA]</scope>
    <source>
        <strain evidence="2">JCA_2017</strain>
    </source>
</reference>
<dbReference type="CDD" id="cd01647">
    <property type="entry name" value="RT_LTR"/>
    <property type="match status" value="1"/>
</dbReference>
<dbReference type="Gene3D" id="3.30.70.270">
    <property type="match status" value="1"/>
</dbReference>
<dbReference type="STRING" id="157652.A0A371HMU4"/>
<dbReference type="Pfam" id="PF00078">
    <property type="entry name" value="RVT_1"/>
    <property type="match status" value="1"/>
</dbReference>
<dbReference type="SUPFAM" id="SSF56672">
    <property type="entry name" value="DNA/RNA polymerases"/>
    <property type="match status" value="1"/>
</dbReference>
<evidence type="ECO:0000313" key="2">
    <source>
        <dbReference type="EMBL" id="RDY04110.1"/>
    </source>
</evidence>
<feature type="domain" description="Reverse transcriptase" evidence="1">
    <location>
        <begin position="92"/>
        <end position="149"/>
    </location>
</feature>
<dbReference type="OrthoDB" id="542221at2759"/>
<evidence type="ECO:0000313" key="3">
    <source>
        <dbReference type="Proteomes" id="UP000257109"/>
    </source>
</evidence>
<feature type="non-terminal residue" evidence="2">
    <location>
        <position position="1"/>
    </location>
</feature>
<gene>
    <name evidence="2" type="ORF">CR513_12219</name>
</gene>